<gene>
    <name evidence="1" type="ORF">LIER_07789</name>
</gene>
<sequence>MLRLVGDEVPSRFLPEMRFKWRERWLAPIQQYKIACGITSSTKKSWETEGAGRHGLGNVSLKFFMKKQEEKSGVRLSPFEILLEQNRKKNVSGDDEVHNKQFHSAWGKYVLLFTDRYGQDLDPKNYPPHLHIWDEVEESTVFNPVPQSFYAASDLSVVDVATKDLLAAEVEKRKDLEEEISLLKTNQVAQEASYNELREMMLTLQNQVNQNVKKNYLSVVHPEK</sequence>
<reference evidence="1 2" key="1">
    <citation type="submission" date="2024-01" db="EMBL/GenBank/DDBJ databases">
        <title>The complete chloroplast genome sequence of Lithospermum erythrorhizon: insights into the phylogenetic relationship among Boraginaceae species and the maternal lineages of purple gromwells.</title>
        <authorList>
            <person name="Okada T."/>
            <person name="Watanabe K."/>
        </authorList>
    </citation>
    <scope>NUCLEOTIDE SEQUENCE [LARGE SCALE GENOMIC DNA]</scope>
</reference>
<evidence type="ECO:0000313" key="2">
    <source>
        <dbReference type="Proteomes" id="UP001454036"/>
    </source>
</evidence>
<organism evidence="1 2">
    <name type="scientific">Lithospermum erythrorhizon</name>
    <name type="common">Purple gromwell</name>
    <name type="synonym">Lithospermum officinale var. erythrorhizon</name>
    <dbReference type="NCBI Taxonomy" id="34254"/>
    <lineage>
        <taxon>Eukaryota</taxon>
        <taxon>Viridiplantae</taxon>
        <taxon>Streptophyta</taxon>
        <taxon>Embryophyta</taxon>
        <taxon>Tracheophyta</taxon>
        <taxon>Spermatophyta</taxon>
        <taxon>Magnoliopsida</taxon>
        <taxon>eudicotyledons</taxon>
        <taxon>Gunneridae</taxon>
        <taxon>Pentapetalae</taxon>
        <taxon>asterids</taxon>
        <taxon>lamiids</taxon>
        <taxon>Boraginales</taxon>
        <taxon>Boraginaceae</taxon>
        <taxon>Boraginoideae</taxon>
        <taxon>Lithospermeae</taxon>
        <taxon>Lithospermum</taxon>
    </lineage>
</organism>
<dbReference type="EMBL" id="BAABME010001220">
    <property type="protein sequence ID" value="GAA0148311.1"/>
    <property type="molecule type" value="Genomic_DNA"/>
</dbReference>
<proteinExistence type="predicted"/>
<accession>A0AAV3PC94</accession>
<dbReference type="Proteomes" id="UP001454036">
    <property type="component" value="Unassembled WGS sequence"/>
</dbReference>
<comment type="caution">
    <text evidence="1">The sequence shown here is derived from an EMBL/GenBank/DDBJ whole genome shotgun (WGS) entry which is preliminary data.</text>
</comment>
<protein>
    <submittedName>
        <fullName evidence="1">Uncharacterized protein</fullName>
    </submittedName>
</protein>
<keyword evidence="2" id="KW-1185">Reference proteome</keyword>
<dbReference type="AlphaFoldDB" id="A0AAV3PC94"/>
<evidence type="ECO:0000313" key="1">
    <source>
        <dbReference type="EMBL" id="GAA0148311.1"/>
    </source>
</evidence>
<name>A0AAV3PC94_LITER</name>